<keyword evidence="5" id="KW-0963">Cytoplasm</keyword>
<evidence type="ECO:0000256" key="4">
    <source>
        <dbReference type="ARBA" id="ARBA00022571"/>
    </source>
</evidence>
<name>F3QT35_9BACT</name>
<dbReference type="Pfam" id="PF00206">
    <property type="entry name" value="Lyase_1"/>
    <property type="match status" value="1"/>
</dbReference>
<dbReference type="Proteomes" id="UP000005546">
    <property type="component" value="Unassembled WGS sequence"/>
</dbReference>
<dbReference type="Gene3D" id="1.10.40.30">
    <property type="entry name" value="Fumarase/aspartase (C-terminal domain)"/>
    <property type="match status" value="1"/>
</dbReference>
<evidence type="ECO:0000256" key="5">
    <source>
        <dbReference type="HAMAP-Rule" id="MF_00006"/>
    </source>
</evidence>
<dbReference type="STRING" id="762982.HMPREF9442_01350"/>
<proteinExistence type="inferred from homology"/>
<organism evidence="7 8">
    <name type="scientific">Paraprevotella xylaniphila YIT 11841</name>
    <dbReference type="NCBI Taxonomy" id="762982"/>
    <lineage>
        <taxon>Bacteria</taxon>
        <taxon>Pseudomonadati</taxon>
        <taxon>Bacteroidota</taxon>
        <taxon>Bacteroidia</taxon>
        <taxon>Bacteroidales</taxon>
        <taxon>Prevotellaceae</taxon>
        <taxon>Paraprevotella</taxon>
    </lineage>
</organism>
<accession>F3QT35</accession>
<dbReference type="InterPro" id="IPR008948">
    <property type="entry name" value="L-Aspartase-like"/>
</dbReference>
<evidence type="ECO:0000256" key="2">
    <source>
        <dbReference type="ARBA" id="ARBA00004941"/>
    </source>
</evidence>
<comment type="subcellular location">
    <subcellularLocation>
        <location evidence="5">Cytoplasm</location>
    </subcellularLocation>
</comment>
<comment type="similarity">
    <text evidence="5">Belongs to the lyase 1 family. Argininosuccinate lyase subfamily.</text>
</comment>
<dbReference type="InterPro" id="IPR000362">
    <property type="entry name" value="Fumarate_lyase_fam"/>
</dbReference>
<dbReference type="NCBIfam" id="TIGR00838">
    <property type="entry name" value="argH"/>
    <property type="match status" value="1"/>
</dbReference>
<dbReference type="eggNOG" id="COG0165">
    <property type="taxonomic scope" value="Bacteria"/>
</dbReference>
<gene>
    <name evidence="5" type="primary">argH</name>
    <name evidence="7" type="ORF">HMPREF9442_01350</name>
</gene>
<dbReference type="CDD" id="cd01359">
    <property type="entry name" value="Argininosuccinate_lyase"/>
    <property type="match status" value="1"/>
</dbReference>
<keyword evidence="8" id="KW-1185">Reference proteome</keyword>
<dbReference type="RefSeq" id="WP_008626388.1">
    <property type="nucleotide sequence ID" value="NZ_GL883837.1"/>
</dbReference>
<keyword evidence="5 7" id="KW-0456">Lyase</keyword>
<evidence type="ECO:0000259" key="6">
    <source>
        <dbReference type="Pfam" id="PF00206"/>
    </source>
</evidence>
<dbReference type="PANTHER" id="PTHR43814">
    <property type="entry name" value="ARGININOSUCCINATE LYASE"/>
    <property type="match status" value="1"/>
</dbReference>
<dbReference type="EMBL" id="AFBR01000035">
    <property type="protein sequence ID" value="EGG54856.1"/>
    <property type="molecule type" value="Genomic_DNA"/>
</dbReference>
<evidence type="ECO:0000256" key="3">
    <source>
        <dbReference type="ARBA" id="ARBA00012338"/>
    </source>
</evidence>
<dbReference type="InterPro" id="IPR022761">
    <property type="entry name" value="Fumarate_lyase_N"/>
</dbReference>
<dbReference type="GO" id="GO:0005829">
    <property type="term" value="C:cytosol"/>
    <property type="evidence" value="ECO:0007669"/>
    <property type="project" value="TreeGrafter"/>
</dbReference>
<dbReference type="PRINTS" id="PR00145">
    <property type="entry name" value="ARGSUCLYASE"/>
</dbReference>
<keyword evidence="4 5" id="KW-0055">Arginine biosynthesis</keyword>
<dbReference type="InterPro" id="IPR024083">
    <property type="entry name" value="Fumarase/histidase_N"/>
</dbReference>
<dbReference type="PANTHER" id="PTHR43814:SF1">
    <property type="entry name" value="ARGININOSUCCINATE LYASE"/>
    <property type="match status" value="1"/>
</dbReference>
<dbReference type="OrthoDB" id="9769623at2"/>
<dbReference type="SUPFAM" id="SSF48557">
    <property type="entry name" value="L-aspartase-like"/>
    <property type="match status" value="1"/>
</dbReference>
<evidence type="ECO:0000313" key="7">
    <source>
        <dbReference type="EMBL" id="EGG54856.1"/>
    </source>
</evidence>
<dbReference type="Gene3D" id="1.10.275.10">
    <property type="entry name" value="Fumarase/aspartase (N-terminal domain)"/>
    <property type="match status" value="1"/>
</dbReference>
<sequence length="446" mass="50541">MASKLWEKNTEVNQEIEKFTVGRDRELDLYLARYDVLGSMAHITMLESIGLLGKDELPVLLKELRRIHADIEAGRFTIEEGVEDVHSQVELLLTRKLGDMGKKIHSGRSRNDQVLVDLKLFTRAQLQEIAEEVRVLFEELQAQSERYKRVLMPGYTHLQVAMPSSFGLWFGAYAESLVDDLLFLQAAYKMTNRNPLGSAAGYGSSFPLNRTLTTELLGFDSMNYNVVYAQMGRGKMERNVAFALAGIAGTLSKLAFDACLFNSQNFGFVKLPDNCTTGSSIMPHKKNPDVFELTRAKCNKIQALPQQIILIMNNLPCGYFRDLQIIKEVFLPAFEELKDCLRMAAYIINKIQVNEHILDDPKYDNMFSVEEVNRLATGGMPFRDAYKKVGLDIEAGNFTPDKRVHHTHEGSIGNLCNDKIHGLMEQVWNGFNFARTREAENRLLGK</sequence>
<dbReference type="PRINTS" id="PR00149">
    <property type="entry name" value="FUMRATELYASE"/>
</dbReference>
<dbReference type="Gene3D" id="1.20.200.10">
    <property type="entry name" value="Fumarase/aspartase (Central domain)"/>
    <property type="match status" value="1"/>
</dbReference>
<dbReference type="UniPathway" id="UPA00068">
    <property type="reaction ID" value="UER00114"/>
</dbReference>
<reference evidence="7 8" key="1">
    <citation type="submission" date="2011-02" db="EMBL/GenBank/DDBJ databases">
        <authorList>
            <person name="Weinstock G."/>
            <person name="Sodergren E."/>
            <person name="Clifton S."/>
            <person name="Fulton L."/>
            <person name="Fulton B."/>
            <person name="Courtney L."/>
            <person name="Fronick C."/>
            <person name="Harrison M."/>
            <person name="Strong C."/>
            <person name="Farmer C."/>
            <person name="Delahaunty K."/>
            <person name="Markovic C."/>
            <person name="Hall O."/>
            <person name="Minx P."/>
            <person name="Tomlinson C."/>
            <person name="Mitreva M."/>
            <person name="Hou S."/>
            <person name="Chen J."/>
            <person name="Wollam A."/>
            <person name="Pepin K.H."/>
            <person name="Johnson M."/>
            <person name="Bhonagiri V."/>
            <person name="Zhang X."/>
            <person name="Suruliraj S."/>
            <person name="Warren W."/>
            <person name="Chinwalla A."/>
            <person name="Mardis E.R."/>
            <person name="Wilson R.K."/>
        </authorList>
    </citation>
    <scope>NUCLEOTIDE SEQUENCE [LARGE SCALE GENOMIC DNA]</scope>
    <source>
        <strain evidence="7 8">YIT 11841</strain>
    </source>
</reference>
<feature type="domain" description="Fumarate lyase N-terminal" evidence="6">
    <location>
        <begin position="27"/>
        <end position="302"/>
    </location>
</feature>
<evidence type="ECO:0000313" key="8">
    <source>
        <dbReference type="Proteomes" id="UP000005546"/>
    </source>
</evidence>
<dbReference type="PROSITE" id="PS00163">
    <property type="entry name" value="FUMARATE_LYASES"/>
    <property type="match status" value="1"/>
</dbReference>
<comment type="caution">
    <text evidence="7">The sequence shown here is derived from an EMBL/GenBank/DDBJ whole genome shotgun (WGS) entry which is preliminary data.</text>
</comment>
<dbReference type="GO" id="GO:0004056">
    <property type="term" value="F:argininosuccinate lyase activity"/>
    <property type="evidence" value="ECO:0007669"/>
    <property type="project" value="UniProtKB-UniRule"/>
</dbReference>
<evidence type="ECO:0000256" key="1">
    <source>
        <dbReference type="ARBA" id="ARBA00000985"/>
    </source>
</evidence>
<dbReference type="HOGENOM" id="CLU_027272_2_0_10"/>
<dbReference type="HAMAP" id="MF_00006">
    <property type="entry name" value="Arg_succ_lyase"/>
    <property type="match status" value="1"/>
</dbReference>
<comment type="pathway">
    <text evidence="2 5">Amino-acid biosynthesis; L-arginine biosynthesis; L-arginine from L-ornithine and carbamoyl phosphate: step 3/3.</text>
</comment>
<dbReference type="EC" id="4.3.2.1" evidence="3 5"/>
<comment type="catalytic activity">
    <reaction evidence="1 5">
        <text>2-(N(omega)-L-arginino)succinate = fumarate + L-arginine</text>
        <dbReference type="Rhea" id="RHEA:24020"/>
        <dbReference type="ChEBI" id="CHEBI:29806"/>
        <dbReference type="ChEBI" id="CHEBI:32682"/>
        <dbReference type="ChEBI" id="CHEBI:57472"/>
        <dbReference type="EC" id="4.3.2.1"/>
    </reaction>
</comment>
<dbReference type="InterPro" id="IPR009049">
    <property type="entry name" value="Argininosuccinate_lyase"/>
</dbReference>
<keyword evidence="5" id="KW-0028">Amino-acid biosynthesis</keyword>
<dbReference type="InterPro" id="IPR020557">
    <property type="entry name" value="Fumarate_lyase_CS"/>
</dbReference>
<protein>
    <recommendedName>
        <fullName evidence="3 5">Argininosuccinate lyase</fullName>
        <shortName evidence="5">ASAL</shortName>
        <ecNumber evidence="3 5">4.3.2.1</ecNumber>
    </recommendedName>
    <alternativeName>
        <fullName evidence="5">Arginosuccinase</fullName>
    </alternativeName>
</protein>
<dbReference type="AlphaFoldDB" id="F3QT35"/>
<dbReference type="GO" id="GO:0042450">
    <property type="term" value="P:L-arginine biosynthetic process via ornithine"/>
    <property type="evidence" value="ECO:0007669"/>
    <property type="project" value="UniProtKB-UniRule"/>
</dbReference>